<sequence length="77" mass="8175">MTPELCRQARELLGWSEQYLATIAGCSRQTIVNLESGRNRPYGATVVAIRSALGAAGVEFTEPEAGGAGIRLRKAAL</sequence>
<dbReference type="AlphaFoldDB" id="A0A940MR19"/>
<comment type="caution">
    <text evidence="2">The sequence shown here is derived from an EMBL/GenBank/DDBJ whole genome shotgun (WGS) entry which is preliminary data.</text>
</comment>
<evidence type="ECO:0000313" key="3">
    <source>
        <dbReference type="Proteomes" id="UP000677537"/>
    </source>
</evidence>
<dbReference type="PROSITE" id="PS50943">
    <property type="entry name" value="HTH_CROC1"/>
    <property type="match status" value="1"/>
</dbReference>
<keyword evidence="3" id="KW-1185">Reference proteome</keyword>
<organism evidence="2 3">
    <name type="scientific">Roseomonas indoligenes</name>
    <dbReference type="NCBI Taxonomy" id="2820811"/>
    <lineage>
        <taxon>Bacteria</taxon>
        <taxon>Pseudomonadati</taxon>
        <taxon>Pseudomonadota</taxon>
        <taxon>Alphaproteobacteria</taxon>
        <taxon>Acetobacterales</taxon>
        <taxon>Roseomonadaceae</taxon>
        <taxon>Roseomonas</taxon>
    </lineage>
</organism>
<dbReference type="InterPro" id="IPR010982">
    <property type="entry name" value="Lambda_DNA-bd_dom_sf"/>
</dbReference>
<accession>A0A940MR19</accession>
<evidence type="ECO:0000313" key="2">
    <source>
        <dbReference type="EMBL" id="MBP0492453.1"/>
    </source>
</evidence>
<proteinExistence type="predicted"/>
<evidence type="ECO:0000259" key="1">
    <source>
        <dbReference type="PROSITE" id="PS50943"/>
    </source>
</evidence>
<dbReference type="InterPro" id="IPR001387">
    <property type="entry name" value="Cro/C1-type_HTH"/>
</dbReference>
<gene>
    <name evidence="2" type="ORF">J5Y10_06640</name>
</gene>
<dbReference type="RefSeq" id="WP_209372009.1">
    <property type="nucleotide sequence ID" value="NZ_JAGIZA010000003.1"/>
</dbReference>
<dbReference type="Pfam" id="PF01381">
    <property type="entry name" value="HTH_3"/>
    <property type="match status" value="1"/>
</dbReference>
<protein>
    <submittedName>
        <fullName evidence="2">Helix-turn-helix transcriptional regulator</fullName>
    </submittedName>
</protein>
<dbReference type="EMBL" id="JAGIZA010000003">
    <property type="protein sequence ID" value="MBP0492453.1"/>
    <property type="molecule type" value="Genomic_DNA"/>
</dbReference>
<dbReference type="GO" id="GO:0003677">
    <property type="term" value="F:DNA binding"/>
    <property type="evidence" value="ECO:0007669"/>
    <property type="project" value="InterPro"/>
</dbReference>
<dbReference type="SUPFAM" id="SSF47413">
    <property type="entry name" value="lambda repressor-like DNA-binding domains"/>
    <property type="match status" value="1"/>
</dbReference>
<dbReference type="Gene3D" id="1.10.260.40">
    <property type="entry name" value="lambda repressor-like DNA-binding domains"/>
    <property type="match status" value="1"/>
</dbReference>
<reference evidence="2" key="1">
    <citation type="submission" date="2021-03" db="EMBL/GenBank/DDBJ databases">
        <authorList>
            <person name="So Y."/>
        </authorList>
    </citation>
    <scope>NUCLEOTIDE SEQUENCE</scope>
    <source>
        <strain evidence="2">SG15</strain>
    </source>
</reference>
<dbReference type="CDD" id="cd00093">
    <property type="entry name" value="HTH_XRE"/>
    <property type="match status" value="1"/>
</dbReference>
<dbReference type="SMART" id="SM00530">
    <property type="entry name" value="HTH_XRE"/>
    <property type="match status" value="1"/>
</dbReference>
<name>A0A940MR19_9PROT</name>
<feature type="domain" description="HTH cro/C1-type" evidence="1">
    <location>
        <begin position="7"/>
        <end position="60"/>
    </location>
</feature>
<dbReference type="Proteomes" id="UP000677537">
    <property type="component" value="Unassembled WGS sequence"/>
</dbReference>